<accession>A0ABT9BRF3</accession>
<comment type="caution">
    <text evidence="4">The sequence shown here is derived from an EMBL/GenBank/DDBJ whole genome shotgun (WGS) entry which is preliminary data.</text>
</comment>
<feature type="transmembrane region" description="Helical" evidence="2">
    <location>
        <begin position="12"/>
        <end position="34"/>
    </location>
</feature>
<dbReference type="EC" id="2.7.8.-" evidence="4"/>
<keyword evidence="2" id="KW-1133">Transmembrane helix</keyword>
<dbReference type="RefSeq" id="WP_305003654.1">
    <property type="nucleotide sequence ID" value="NZ_JAUQUB010000004.1"/>
</dbReference>
<protein>
    <submittedName>
        <fullName evidence="4">Sugar transferase</fullName>
        <ecNumber evidence="4">2.7.8.-</ecNumber>
    </submittedName>
</protein>
<keyword evidence="4" id="KW-0808">Transferase</keyword>
<proteinExistence type="inferred from homology"/>
<keyword evidence="5" id="KW-1185">Reference proteome</keyword>
<dbReference type="GO" id="GO:0016740">
    <property type="term" value="F:transferase activity"/>
    <property type="evidence" value="ECO:0007669"/>
    <property type="project" value="UniProtKB-KW"/>
</dbReference>
<feature type="domain" description="Bacterial sugar transferase" evidence="3">
    <location>
        <begin position="6"/>
        <end position="201"/>
    </location>
</feature>
<keyword evidence="2" id="KW-0812">Transmembrane</keyword>
<dbReference type="PANTHER" id="PTHR30576">
    <property type="entry name" value="COLANIC BIOSYNTHESIS UDP-GLUCOSE LIPID CARRIER TRANSFERASE"/>
    <property type="match status" value="1"/>
</dbReference>
<keyword evidence="2" id="KW-0472">Membrane</keyword>
<dbReference type="EMBL" id="JAUQUB010000004">
    <property type="protein sequence ID" value="MDO7883224.1"/>
    <property type="molecule type" value="Genomic_DNA"/>
</dbReference>
<gene>
    <name evidence="4" type="ORF">Q5716_13385</name>
</gene>
<sequence>MYRIVKRICDFVVAFLALAVLFVPLLIIVIALRFTGEGEVFYRQSRIGYRNQPFGIWKFATMLKNSPNMGTGSLTVRGDPRVTSVGRVLRATKINELPQLINVLTGEMSFVGPRPQMQVDFDIYPEHVRDAIYSVPPGVTGIGSIVFRDEELLLSQPGIDPRAFYEDHIAPYKGELEMWYIRRKSLWTDLRLVFLTAWVVFFPQSTVAYRAFPDLPPRPEWLHTRD</sequence>
<evidence type="ECO:0000256" key="2">
    <source>
        <dbReference type="SAM" id="Phobius"/>
    </source>
</evidence>
<evidence type="ECO:0000313" key="5">
    <source>
        <dbReference type="Proteomes" id="UP001241072"/>
    </source>
</evidence>
<dbReference type="PANTHER" id="PTHR30576:SF20">
    <property type="entry name" value="QUINOVOSAMINEPHOSPHOTRANSFERAE-RELATED"/>
    <property type="match status" value="1"/>
</dbReference>
<evidence type="ECO:0000313" key="4">
    <source>
        <dbReference type="EMBL" id="MDO7883224.1"/>
    </source>
</evidence>
<dbReference type="Pfam" id="PF02397">
    <property type="entry name" value="Bac_transf"/>
    <property type="match status" value="1"/>
</dbReference>
<name>A0ABT9BRF3_9MICO</name>
<dbReference type="Proteomes" id="UP001241072">
    <property type="component" value="Unassembled WGS sequence"/>
</dbReference>
<comment type="similarity">
    <text evidence="1">Belongs to the bacterial sugar transferase family.</text>
</comment>
<evidence type="ECO:0000256" key="1">
    <source>
        <dbReference type="ARBA" id="ARBA00006464"/>
    </source>
</evidence>
<evidence type="ECO:0000259" key="3">
    <source>
        <dbReference type="Pfam" id="PF02397"/>
    </source>
</evidence>
<organism evidence="4 5">
    <name type="scientific">Antiquaquibacter soli</name>
    <dbReference type="NCBI Taxonomy" id="3064523"/>
    <lineage>
        <taxon>Bacteria</taxon>
        <taxon>Bacillati</taxon>
        <taxon>Actinomycetota</taxon>
        <taxon>Actinomycetes</taxon>
        <taxon>Micrococcales</taxon>
        <taxon>Microbacteriaceae</taxon>
        <taxon>Antiquaquibacter</taxon>
    </lineage>
</organism>
<dbReference type="InterPro" id="IPR003362">
    <property type="entry name" value="Bact_transf"/>
</dbReference>
<reference evidence="4 5" key="1">
    <citation type="submission" date="2023-07" db="EMBL/GenBank/DDBJ databases">
        <title>Protaetiibacter sp. nov WY-16 isolated from soil.</title>
        <authorList>
            <person name="Liu B."/>
            <person name="Wan Y."/>
        </authorList>
    </citation>
    <scope>NUCLEOTIDE SEQUENCE [LARGE SCALE GENOMIC DNA]</scope>
    <source>
        <strain evidence="4 5">WY-16</strain>
    </source>
</reference>